<dbReference type="InterPro" id="IPR038063">
    <property type="entry name" value="Transpep_catalytic_dom"/>
</dbReference>
<sequence length="383" mass="43458">MTNRLRISLSASRARLIAGCLSGAIFLPSIAMAESAETQLLSGFKSIHDYSFNQAMQHIETLANENPKYQLAQLMKADFLAIKAGKSRWIQEYRKAYPKKVHSLLEEAKVRWQATGLTHQTESEILGQFVLKSSAQPYLVIVNSEAHRLFLYQQTAGAYHEVANYYVSIGRKGTGKQFKGDLKTPIGVYQIVKQLSDRQLPELYGVAALTLNYPNQWDKQLGRTGSGIWLHGTPRSTYSRPPMASKGCVVLNNPAMADLIDRYRLPPETPVIIASKTEVLPVPSDTAEILQSNNKQQVLSRINEWLREQQEYEVDWSKVGVFHYPGEKDMYYVTFPTHVKGREQMVEQFWKKTTDQNGWQLVLKVQQTSPSQKTQVAYNIASR</sequence>
<evidence type="ECO:0000259" key="9">
    <source>
        <dbReference type="PROSITE" id="PS52029"/>
    </source>
</evidence>
<dbReference type="PANTHER" id="PTHR36699">
    <property type="entry name" value="LD-TRANSPEPTIDASE"/>
    <property type="match status" value="1"/>
</dbReference>
<protein>
    <submittedName>
        <fullName evidence="10">ErfK/YbiS/YcfS/YnhG</fullName>
    </submittedName>
</protein>
<organism evidence="10 11">
    <name type="scientific">Hydrogenovibrio marinus</name>
    <dbReference type="NCBI Taxonomy" id="28885"/>
    <lineage>
        <taxon>Bacteria</taxon>
        <taxon>Pseudomonadati</taxon>
        <taxon>Pseudomonadota</taxon>
        <taxon>Gammaproteobacteria</taxon>
        <taxon>Thiotrichales</taxon>
        <taxon>Piscirickettsiaceae</taxon>
        <taxon>Hydrogenovibrio</taxon>
    </lineage>
</organism>
<name>A0A066ZT83_HYDMR</name>
<dbReference type="STRING" id="28885.EI16_10475"/>
<dbReference type="GO" id="GO:0009252">
    <property type="term" value="P:peptidoglycan biosynthetic process"/>
    <property type="evidence" value="ECO:0007669"/>
    <property type="project" value="UniProtKB-UniPathway"/>
</dbReference>
<feature type="signal peptide" evidence="8">
    <location>
        <begin position="1"/>
        <end position="33"/>
    </location>
</feature>
<feature type="chain" id="PRO_5001632414" evidence="8">
    <location>
        <begin position="34"/>
        <end position="383"/>
    </location>
</feature>
<proteinExistence type="inferred from homology"/>
<feature type="active site" description="Proton donor/acceptor" evidence="7">
    <location>
        <position position="231"/>
    </location>
</feature>
<comment type="caution">
    <text evidence="10">The sequence shown here is derived from an EMBL/GenBank/DDBJ whole genome shotgun (WGS) entry which is preliminary data.</text>
</comment>
<evidence type="ECO:0000256" key="6">
    <source>
        <dbReference type="ARBA" id="ARBA00023316"/>
    </source>
</evidence>
<dbReference type="CDD" id="cd16913">
    <property type="entry name" value="YkuD_like"/>
    <property type="match status" value="1"/>
</dbReference>
<keyword evidence="6 7" id="KW-0961">Cell wall biogenesis/degradation</keyword>
<dbReference type="PROSITE" id="PS52029">
    <property type="entry name" value="LD_TPASE"/>
    <property type="match status" value="1"/>
</dbReference>
<keyword evidence="3" id="KW-0808">Transferase</keyword>
<evidence type="ECO:0000256" key="1">
    <source>
        <dbReference type="ARBA" id="ARBA00004752"/>
    </source>
</evidence>
<dbReference type="GO" id="GO:0016740">
    <property type="term" value="F:transferase activity"/>
    <property type="evidence" value="ECO:0007669"/>
    <property type="project" value="UniProtKB-KW"/>
</dbReference>
<evidence type="ECO:0000256" key="2">
    <source>
        <dbReference type="ARBA" id="ARBA00005992"/>
    </source>
</evidence>
<dbReference type="AlphaFoldDB" id="A0A066ZT83"/>
<evidence type="ECO:0000256" key="8">
    <source>
        <dbReference type="SAM" id="SignalP"/>
    </source>
</evidence>
<dbReference type="EMBL" id="JMIU01000001">
    <property type="protein sequence ID" value="KDN96667.1"/>
    <property type="molecule type" value="Genomic_DNA"/>
</dbReference>
<dbReference type="GO" id="GO:0008360">
    <property type="term" value="P:regulation of cell shape"/>
    <property type="evidence" value="ECO:0007669"/>
    <property type="project" value="UniProtKB-UniRule"/>
</dbReference>
<dbReference type="Proteomes" id="UP000027341">
    <property type="component" value="Unassembled WGS sequence"/>
</dbReference>
<keyword evidence="4 7" id="KW-0133">Cell shape</keyword>
<evidence type="ECO:0000256" key="5">
    <source>
        <dbReference type="ARBA" id="ARBA00022984"/>
    </source>
</evidence>
<keyword evidence="11" id="KW-1185">Reference proteome</keyword>
<evidence type="ECO:0000256" key="4">
    <source>
        <dbReference type="ARBA" id="ARBA00022960"/>
    </source>
</evidence>
<accession>A0A066ZT83</accession>
<keyword evidence="5 7" id="KW-0573">Peptidoglycan synthesis</keyword>
<keyword evidence="8" id="KW-0732">Signal</keyword>
<dbReference type="UniPathway" id="UPA00219"/>
<dbReference type="Gene3D" id="2.40.440.10">
    <property type="entry name" value="L,D-transpeptidase catalytic domain-like"/>
    <property type="match status" value="1"/>
</dbReference>
<comment type="similarity">
    <text evidence="2">Belongs to the YkuD family.</text>
</comment>
<evidence type="ECO:0000313" key="11">
    <source>
        <dbReference type="Proteomes" id="UP000027341"/>
    </source>
</evidence>
<dbReference type="GO" id="GO:0004180">
    <property type="term" value="F:carboxypeptidase activity"/>
    <property type="evidence" value="ECO:0007669"/>
    <property type="project" value="UniProtKB-ARBA"/>
</dbReference>
<dbReference type="GO" id="GO:0071555">
    <property type="term" value="P:cell wall organization"/>
    <property type="evidence" value="ECO:0007669"/>
    <property type="project" value="UniProtKB-UniRule"/>
</dbReference>
<reference evidence="10 11" key="1">
    <citation type="submission" date="2014-04" db="EMBL/GenBank/DDBJ databases">
        <title>Draft genome sequence of Hydrogenovibrio marinus MH-110, a model organism for aerobic H2 metabolism.</title>
        <authorList>
            <person name="Cha H.J."/>
            <person name="Jo B.H."/>
            <person name="Hwang B.H."/>
        </authorList>
    </citation>
    <scope>NUCLEOTIDE SEQUENCE [LARGE SCALE GENOMIC DNA]</scope>
    <source>
        <strain evidence="10 11">MH-110</strain>
    </source>
</reference>
<dbReference type="Pfam" id="PF03734">
    <property type="entry name" value="YkuD"/>
    <property type="match status" value="1"/>
</dbReference>
<dbReference type="RefSeq" id="WP_051623158.1">
    <property type="nucleotide sequence ID" value="NZ_AP020335.1"/>
</dbReference>
<feature type="active site" description="Nucleophile" evidence="7">
    <location>
        <position position="248"/>
    </location>
</feature>
<dbReference type="InterPro" id="IPR005490">
    <property type="entry name" value="LD_TPept_cat_dom"/>
</dbReference>
<dbReference type="SUPFAM" id="SSF141523">
    <property type="entry name" value="L,D-transpeptidase catalytic domain-like"/>
    <property type="match status" value="1"/>
</dbReference>
<comment type="pathway">
    <text evidence="1 7">Cell wall biogenesis; peptidoglycan biosynthesis.</text>
</comment>
<feature type="domain" description="L,D-TPase catalytic" evidence="9">
    <location>
        <begin position="138"/>
        <end position="274"/>
    </location>
</feature>
<evidence type="ECO:0000313" key="10">
    <source>
        <dbReference type="EMBL" id="KDN96667.1"/>
    </source>
</evidence>
<dbReference type="PANTHER" id="PTHR36699:SF1">
    <property type="entry name" value="L,D-TRANSPEPTIDASE YAFK-RELATED"/>
    <property type="match status" value="1"/>
</dbReference>
<evidence type="ECO:0000256" key="7">
    <source>
        <dbReference type="PROSITE-ProRule" id="PRU01373"/>
    </source>
</evidence>
<evidence type="ECO:0000256" key="3">
    <source>
        <dbReference type="ARBA" id="ARBA00022679"/>
    </source>
</evidence>
<gene>
    <name evidence="10" type="ORF">EI16_10475</name>
</gene>